<feature type="region of interest" description="Disordered" evidence="1">
    <location>
        <begin position="28"/>
        <end position="94"/>
    </location>
</feature>
<dbReference type="EMBL" id="KN831959">
    <property type="protein sequence ID" value="KIO07567.1"/>
    <property type="molecule type" value="Genomic_DNA"/>
</dbReference>
<accession>A0A0C3KD60</accession>
<feature type="compositionally biased region" description="Basic and acidic residues" evidence="1">
    <location>
        <begin position="40"/>
        <end position="53"/>
    </location>
</feature>
<reference evidence="2 3" key="1">
    <citation type="submission" date="2014-04" db="EMBL/GenBank/DDBJ databases">
        <authorList>
            <consortium name="DOE Joint Genome Institute"/>
            <person name="Kuo A."/>
            <person name="Kohler A."/>
            <person name="Costa M.D."/>
            <person name="Nagy L.G."/>
            <person name="Floudas D."/>
            <person name="Copeland A."/>
            <person name="Barry K.W."/>
            <person name="Cichocki N."/>
            <person name="Veneault-Fourrey C."/>
            <person name="LaButti K."/>
            <person name="Lindquist E.A."/>
            <person name="Lipzen A."/>
            <person name="Lundell T."/>
            <person name="Morin E."/>
            <person name="Murat C."/>
            <person name="Sun H."/>
            <person name="Tunlid A."/>
            <person name="Henrissat B."/>
            <person name="Grigoriev I.V."/>
            <person name="Hibbett D.S."/>
            <person name="Martin F."/>
            <person name="Nordberg H.P."/>
            <person name="Cantor M.N."/>
            <person name="Hua S.X."/>
        </authorList>
    </citation>
    <scope>NUCLEOTIDE SEQUENCE [LARGE SCALE GENOMIC DNA]</scope>
    <source>
        <strain evidence="2 3">Marx 270</strain>
    </source>
</reference>
<name>A0A0C3KD60_PISTI</name>
<dbReference type="HOGENOM" id="CLU_1496827_0_0_1"/>
<organism evidence="2 3">
    <name type="scientific">Pisolithus tinctorius Marx 270</name>
    <dbReference type="NCBI Taxonomy" id="870435"/>
    <lineage>
        <taxon>Eukaryota</taxon>
        <taxon>Fungi</taxon>
        <taxon>Dikarya</taxon>
        <taxon>Basidiomycota</taxon>
        <taxon>Agaricomycotina</taxon>
        <taxon>Agaricomycetes</taxon>
        <taxon>Agaricomycetidae</taxon>
        <taxon>Boletales</taxon>
        <taxon>Sclerodermatineae</taxon>
        <taxon>Pisolithaceae</taxon>
        <taxon>Pisolithus</taxon>
    </lineage>
</organism>
<dbReference type="InParanoid" id="A0A0C3KD60"/>
<evidence type="ECO:0000256" key="1">
    <source>
        <dbReference type="SAM" id="MobiDB-lite"/>
    </source>
</evidence>
<evidence type="ECO:0000313" key="2">
    <source>
        <dbReference type="EMBL" id="KIO07567.1"/>
    </source>
</evidence>
<evidence type="ECO:0000313" key="3">
    <source>
        <dbReference type="Proteomes" id="UP000054217"/>
    </source>
</evidence>
<dbReference type="Proteomes" id="UP000054217">
    <property type="component" value="Unassembled WGS sequence"/>
</dbReference>
<proteinExistence type="predicted"/>
<gene>
    <name evidence="2" type="ORF">M404DRAFT_388588</name>
</gene>
<keyword evidence="3" id="KW-1185">Reference proteome</keyword>
<feature type="compositionally biased region" description="Polar residues" evidence="1">
    <location>
        <begin position="55"/>
        <end position="71"/>
    </location>
</feature>
<sequence length="180" mass="19847">MRNVLNSALVTIGISIAAVFCVTSRRQRQPTDVHLLTSPGDERQWHQELRPRPQDSPQSEAPFSYRQSPARSSVGEVSAKRPESPIEWASTHSTPIRINSPAASIAASPSPPLPQAETKAQLSECRNVEARPEGEEPFAKPVCTTTASFLFSGRGKWELMPGLIFRGCNYSTYGTHRTFI</sequence>
<dbReference type="AlphaFoldDB" id="A0A0C3KD60"/>
<reference evidence="3" key="2">
    <citation type="submission" date="2015-01" db="EMBL/GenBank/DDBJ databases">
        <title>Evolutionary Origins and Diversification of the Mycorrhizal Mutualists.</title>
        <authorList>
            <consortium name="DOE Joint Genome Institute"/>
            <consortium name="Mycorrhizal Genomics Consortium"/>
            <person name="Kohler A."/>
            <person name="Kuo A."/>
            <person name="Nagy L.G."/>
            <person name="Floudas D."/>
            <person name="Copeland A."/>
            <person name="Barry K.W."/>
            <person name="Cichocki N."/>
            <person name="Veneault-Fourrey C."/>
            <person name="LaButti K."/>
            <person name="Lindquist E.A."/>
            <person name="Lipzen A."/>
            <person name="Lundell T."/>
            <person name="Morin E."/>
            <person name="Murat C."/>
            <person name="Riley R."/>
            <person name="Ohm R."/>
            <person name="Sun H."/>
            <person name="Tunlid A."/>
            <person name="Henrissat B."/>
            <person name="Grigoriev I.V."/>
            <person name="Hibbett D.S."/>
            <person name="Martin F."/>
        </authorList>
    </citation>
    <scope>NUCLEOTIDE SEQUENCE [LARGE SCALE GENOMIC DNA]</scope>
    <source>
        <strain evidence="3">Marx 270</strain>
    </source>
</reference>
<protein>
    <submittedName>
        <fullName evidence="2">Uncharacterized protein</fullName>
    </submittedName>
</protein>